<comment type="caution">
    <text evidence="2">The sequence shown here is derived from an EMBL/GenBank/DDBJ whole genome shotgun (WGS) entry which is preliminary data.</text>
</comment>
<dbReference type="RefSeq" id="XP_069232862.1">
    <property type="nucleotide sequence ID" value="XM_069370056.1"/>
</dbReference>
<feature type="compositionally biased region" description="Polar residues" evidence="1">
    <location>
        <begin position="13"/>
        <end position="25"/>
    </location>
</feature>
<dbReference type="GeneID" id="96002894"/>
<dbReference type="InterPro" id="IPR008775">
    <property type="entry name" value="Phytyl_CoA_dOase-like"/>
</dbReference>
<evidence type="ECO:0000313" key="2">
    <source>
        <dbReference type="EMBL" id="KAL1589757.1"/>
    </source>
</evidence>
<dbReference type="SUPFAM" id="SSF51197">
    <property type="entry name" value="Clavaminate synthase-like"/>
    <property type="match status" value="1"/>
</dbReference>
<dbReference type="Proteomes" id="UP000803884">
    <property type="component" value="Unassembled WGS sequence"/>
</dbReference>
<feature type="compositionally biased region" description="Low complexity" evidence="1">
    <location>
        <begin position="26"/>
        <end position="35"/>
    </location>
</feature>
<dbReference type="EMBL" id="JAAQHG020000004">
    <property type="protein sequence ID" value="KAL1589757.1"/>
    <property type="molecule type" value="Genomic_DNA"/>
</dbReference>
<dbReference type="PANTHER" id="PTHR31630:SF7">
    <property type="entry name" value="PHYTANOYL-COA DIOXYGENASE"/>
    <property type="match status" value="1"/>
</dbReference>
<evidence type="ECO:0008006" key="4">
    <source>
        <dbReference type="Google" id="ProtNLM"/>
    </source>
</evidence>
<proteinExistence type="predicted"/>
<dbReference type="AlphaFoldDB" id="A0AB34L0A5"/>
<organism evidence="2 3">
    <name type="scientific">Cladosporium halotolerans</name>
    <dbReference type="NCBI Taxonomy" id="1052096"/>
    <lineage>
        <taxon>Eukaryota</taxon>
        <taxon>Fungi</taxon>
        <taxon>Dikarya</taxon>
        <taxon>Ascomycota</taxon>
        <taxon>Pezizomycotina</taxon>
        <taxon>Dothideomycetes</taxon>
        <taxon>Dothideomycetidae</taxon>
        <taxon>Cladosporiales</taxon>
        <taxon>Cladosporiaceae</taxon>
        <taxon>Cladosporium</taxon>
    </lineage>
</organism>
<reference evidence="2 3" key="1">
    <citation type="journal article" date="2020" name="Microbiol. Resour. Announc.">
        <title>Draft Genome Sequence of a Cladosporium Species Isolated from the Mesophotic Ascidian Didemnum maculosum.</title>
        <authorList>
            <person name="Gioti A."/>
            <person name="Siaperas R."/>
            <person name="Nikolaivits E."/>
            <person name="Le Goff G."/>
            <person name="Ouazzani J."/>
            <person name="Kotoulas G."/>
            <person name="Topakas E."/>
        </authorList>
    </citation>
    <scope>NUCLEOTIDE SEQUENCE [LARGE SCALE GENOMIC DNA]</scope>
    <source>
        <strain evidence="2 3">TM138-S3</strain>
    </source>
</reference>
<protein>
    <recommendedName>
        <fullName evidence="4">Phytanoyl-CoA dioxygenase</fullName>
    </recommendedName>
</protein>
<dbReference type="PANTHER" id="PTHR31630">
    <property type="entry name" value="PHYTANOYL-COA DIOXYGENASE-RELATED-RELATED"/>
    <property type="match status" value="1"/>
</dbReference>
<evidence type="ECO:0000313" key="3">
    <source>
        <dbReference type="Proteomes" id="UP000803884"/>
    </source>
</evidence>
<feature type="region of interest" description="Disordered" evidence="1">
    <location>
        <begin position="1"/>
        <end position="39"/>
    </location>
</feature>
<keyword evidence="3" id="KW-1185">Reference proteome</keyword>
<dbReference type="Pfam" id="PF05721">
    <property type="entry name" value="PhyH"/>
    <property type="match status" value="1"/>
</dbReference>
<feature type="region of interest" description="Disordered" evidence="1">
    <location>
        <begin position="325"/>
        <end position="350"/>
    </location>
</feature>
<dbReference type="Gene3D" id="2.60.120.620">
    <property type="entry name" value="q2cbj1_9rhob like domain"/>
    <property type="match status" value="1"/>
</dbReference>
<evidence type="ECO:0000256" key="1">
    <source>
        <dbReference type="SAM" id="MobiDB-lite"/>
    </source>
</evidence>
<sequence length="383" mass="43091">MSSRRSTSSVQSNPTQPNSANRTMSTTTTTTTAAAGQTVPLKVNYRSPNALKADGSDPVYGDWRDDLVRDGFAVVKGAIARDRADKYADAMYSWLEGFKLGFDRNDLSTVHKDKLPHITEKGMCLQYAVTHEDFAWSIRGEPGVVEAFEKVYDTQDLIVSFDAVNFGFPNRTDIPKNVPWPHQDQDPLLPGFRCLQGLVNLLPNGPKDGGLIVCKGGHRLSEQFHEEMKDEPKIPAWTNEWFGFTENGMNWLADHGCEWEKLSAEPGDLLLWDSRTPHYNLSSETTQPRFAIYTCYMPVADATQEDLLRKKDALERWVGTTHWPNARHTGSNVAKRDGEDDPHNRFEPVNKPRMNERTFKLTGIPYIKPEAGMSAVEESAVRS</sequence>
<feature type="compositionally biased region" description="Basic and acidic residues" evidence="1">
    <location>
        <begin position="334"/>
        <end position="350"/>
    </location>
</feature>
<feature type="compositionally biased region" description="Low complexity" evidence="1">
    <location>
        <begin position="1"/>
        <end position="12"/>
    </location>
</feature>
<accession>A0AB34L0A5</accession>
<name>A0AB34L0A5_9PEZI</name>
<gene>
    <name evidence="2" type="ORF">WHR41_01450</name>
</gene>